<accession>A0ABM8GC08</accession>
<organism evidence="1 2">
    <name type="scientific">Naasia aerilata</name>
    <dbReference type="NCBI Taxonomy" id="1162966"/>
    <lineage>
        <taxon>Bacteria</taxon>
        <taxon>Bacillati</taxon>
        <taxon>Actinomycetota</taxon>
        <taxon>Actinomycetes</taxon>
        <taxon>Micrococcales</taxon>
        <taxon>Microbacteriaceae</taxon>
        <taxon>Naasia</taxon>
    </lineage>
</organism>
<dbReference type="Proteomes" id="UP001321498">
    <property type="component" value="Chromosome"/>
</dbReference>
<name>A0ABM8GC08_9MICO</name>
<dbReference type="InterPro" id="IPR029058">
    <property type="entry name" value="AB_hydrolase_fold"/>
</dbReference>
<evidence type="ECO:0000313" key="2">
    <source>
        <dbReference type="Proteomes" id="UP001321498"/>
    </source>
</evidence>
<proteinExistence type="predicted"/>
<gene>
    <name evidence="1" type="ORF">GCM10025866_16890</name>
</gene>
<evidence type="ECO:0000313" key="1">
    <source>
        <dbReference type="EMBL" id="BDZ45780.1"/>
    </source>
</evidence>
<dbReference type="RefSeq" id="WP_286279005.1">
    <property type="nucleotide sequence ID" value="NZ_AP027731.1"/>
</dbReference>
<evidence type="ECO:0008006" key="3">
    <source>
        <dbReference type="Google" id="ProtNLM"/>
    </source>
</evidence>
<protein>
    <recommendedName>
        <fullName evidence="3">Alpha/beta hydrolase</fullName>
    </recommendedName>
</protein>
<dbReference type="SUPFAM" id="SSF53474">
    <property type="entry name" value="alpha/beta-Hydrolases"/>
    <property type="match status" value="1"/>
</dbReference>
<sequence>MRRVTALDEDAILWSHPESQRAGRPLIVFLHGYYGRESDWNSSFAALPDGAVGATLRGPVPVSDRWAWAEFGARRVPAAERG</sequence>
<dbReference type="Gene3D" id="3.40.50.1820">
    <property type="entry name" value="alpha/beta hydrolase"/>
    <property type="match status" value="1"/>
</dbReference>
<dbReference type="EMBL" id="AP027731">
    <property type="protein sequence ID" value="BDZ45780.1"/>
    <property type="molecule type" value="Genomic_DNA"/>
</dbReference>
<keyword evidence="2" id="KW-1185">Reference proteome</keyword>
<reference evidence="2" key="1">
    <citation type="journal article" date="2019" name="Int. J. Syst. Evol. Microbiol.">
        <title>The Global Catalogue of Microorganisms (GCM) 10K type strain sequencing project: providing services to taxonomists for standard genome sequencing and annotation.</title>
        <authorList>
            <consortium name="The Broad Institute Genomics Platform"/>
            <consortium name="The Broad Institute Genome Sequencing Center for Infectious Disease"/>
            <person name="Wu L."/>
            <person name="Ma J."/>
        </authorList>
    </citation>
    <scope>NUCLEOTIDE SEQUENCE [LARGE SCALE GENOMIC DNA]</scope>
    <source>
        <strain evidence="2">NBRC 108725</strain>
    </source>
</reference>